<proteinExistence type="predicted"/>
<organism evidence="2 3">
    <name type="scientific">Croceivirga radicis</name>
    <dbReference type="NCBI Taxonomy" id="1929488"/>
    <lineage>
        <taxon>Bacteria</taxon>
        <taxon>Pseudomonadati</taxon>
        <taxon>Bacteroidota</taxon>
        <taxon>Flavobacteriia</taxon>
        <taxon>Flavobacteriales</taxon>
        <taxon>Flavobacteriaceae</taxon>
        <taxon>Croceivirga</taxon>
    </lineage>
</organism>
<sequence>MKKSCFVIGVYVACLLTGLKSLAQNNNDSIPQVEESAEVFLGDYTDRFQELFFDGLRQKSIENYDRAINLFLEAKQLQPNSNVINHELGKVYALDKSFVKAQEFILEALTNEPENYWYLYSLVELLNAQNTNLDGIDHNLNLDNEKIRKNLALAYYNLSSYTLAKEQLEKLTNSDFKNNLAVKIDDALRRRQDNVQKTFSSTVVRQQGNPVSSIQFNLEQQIKMENYGIVALRAASALESYPLQPYFYYAYGLALHKKDKNYQAIEVLEGGLDYLFDDIKLANKFYNTLAAAYTAMHNPTKANYYKNKIRPGF</sequence>
<dbReference type="SUPFAM" id="SSF48452">
    <property type="entry name" value="TPR-like"/>
    <property type="match status" value="1"/>
</dbReference>
<dbReference type="EMBL" id="MTBC01000001">
    <property type="protein sequence ID" value="OQD44211.1"/>
    <property type="molecule type" value="Genomic_DNA"/>
</dbReference>
<comment type="caution">
    <text evidence="2">The sequence shown here is derived from an EMBL/GenBank/DDBJ whole genome shotgun (WGS) entry which is preliminary data.</text>
</comment>
<evidence type="ECO:0000256" key="1">
    <source>
        <dbReference type="SAM" id="SignalP"/>
    </source>
</evidence>
<dbReference type="Gene3D" id="1.25.40.10">
    <property type="entry name" value="Tetratricopeptide repeat domain"/>
    <property type="match status" value="2"/>
</dbReference>
<reference evidence="2 3" key="1">
    <citation type="submission" date="2016-12" db="EMBL/GenBank/DDBJ databases">
        <authorList>
            <person name="Song W.-J."/>
            <person name="Kurnit D.M."/>
        </authorList>
    </citation>
    <scope>NUCLEOTIDE SEQUENCE [LARGE SCALE GENOMIC DNA]</scope>
    <source>
        <strain evidence="2 3">HSG9</strain>
    </source>
</reference>
<protein>
    <submittedName>
        <fullName evidence="2">Uncharacterized protein</fullName>
    </submittedName>
</protein>
<feature type="chain" id="PRO_5012596290" evidence="1">
    <location>
        <begin position="24"/>
        <end position="313"/>
    </location>
</feature>
<accession>A0A1V6LVK7</accession>
<dbReference type="RefSeq" id="WP_080317757.1">
    <property type="nucleotide sequence ID" value="NZ_MTBC01000001.1"/>
</dbReference>
<dbReference type="InterPro" id="IPR011990">
    <property type="entry name" value="TPR-like_helical_dom_sf"/>
</dbReference>
<gene>
    <name evidence="2" type="ORF">BUL40_01245</name>
</gene>
<evidence type="ECO:0000313" key="3">
    <source>
        <dbReference type="Proteomes" id="UP000191680"/>
    </source>
</evidence>
<dbReference type="OrthoDB" id="1465784at2"/>
<dbReference type="Proteomes" id="UP000191680">
    <property type="component" value="Unassembled WGS sequence"/>
</dbReference>
<dbReference type="AlphaFoldDB" id="A0A1V6LVK7"/>
<name>A0A1V6LVK7_9FLAO</name>
<keyword evidence="3" id="KW-1185">Reference proteome</keyword>
<evidence type="ECO:0000313" key="2">
    <source>
        <dbReference type="EMBL" id="OQD44211.1"/>
    </source>
</evidence>
<feature type="signal peptide" evidence="1">
    <location>
        <begin position="1"/>
        <end position="23"/>
    </location>
</feature>
<keyword evidence="1" id="KW-0732">Signal</keyword>